<evidence type="ECO:0000313" key="1">
    <source>
        <dbReference type="EMBL" id="CAK8680870.1"/>
    </source>
</evidence>
<protein>
    <submittedName>
        <fullName evidence="1">Uncharacterized protein</fullName>
    </submittedName>
</protein>
<name>A0ABP0FMJ1_CLALP</name>
<organism evidence="1 2">
    <name type="scientific">Clavelina lepadiformis</name>
    <name type="common">Light-bulb sea squirt</name>
    <name type="synonym">Ascidia lepadiformis</name>
    <dbReference type="NCBI Taxonomy" id="159417"/>
    <lineage>
        <taxon>Eukaryota</taxon>
        <taxon>Metazoa</taxon>
        <taxon>Chordata</taxon>
        <taxon>Tunicata</taxon>
        <taxon>Ascidiacea</taxon>
        <taxon>Aplousobranchia</taxon>
        <taxon>Clavelinidae</taxon>
        <taxon>Clavelina</taxon>
    </lineage>
</organism>
<gene>
    <name evidence="1" type="ORF">CVLEPA_LOCUS11108</name>
</gene>
<evidence type="ECO:0000313" key="2">
    <source>
        <dbReference type="Proteomes" id="UP001642483"/>
    </source>
</evidence>
<comment type="caution">
    <text evidence="1">The sequence shown here is derived from an EMBL/GenBank/DDBJ whole genome shotgun (WGS) entry which is preliminary data.</text>
</comment>
<dbReference type="EMBL" id="CAWYQH010000079">
    <property type="protein sequence ID" value="CAK8680870.1"/>
    <property type="molecule type" value="Genomic_DNA"/>
</dbReference>
<reference evidence="1 2" key="1">
    <citation type="submission" date="2024-02" db="EMBL/GenBank/DDBJ databases">
        <authorList>
            <person name="Daric V."/>
            <person name="Darras S."/>
        </authorList>
    </citation>
    <scope>NUCLEOTIDE SEQUENCE [LARGE SCALE GENOMIC DNA]</scope>
</reference>
<accession>A0ABP0FMJ1</accession>
<sequence length="120" mass="14023">MYARFQSDVSNIDINVLFMQSDGGLTLIDQYFPKLFGPDENQCLDVDATRKLFEKLRDEIIHFNSFEIPGCDLLTLEEVDMILRHTVSLWYGPGCCYSRSTKTNRISLQQRYHSNTRCHH</sequence>
<proteinExistence type="predicted"/>
<keyword evidence="2" id="KW-1185">Reference proteome</keyword>
<dbReference type="Proteomes" id="UP001642483">
    <property type="component" value="Unassembled WGS sequence"/>
</dbReference>